<organism evidence="2 3">
    <name type="scientific">Pseudarthrobacter niigatensis</name>
    <dbReference type="NCBI Taxonomy" id="369935"/>
    <lineage>
        <taxon>Bacteria</taxon>
        <taxon>Bacillati</taxon>
        <taxon>Actinomycetota</taxon>
        <taxon>Actinomycetes</taxon>
        <taxon>Micrococcales</taxon>
        <taxon>Micrococcaceae</taxon>
        <taxon>Pseudarthrobacter</taxon>
    </lineage>
</organism>
<keyword evidence="1" id="KW-1133">Transmembrane helix</keyword>
<feature type="transmembrane region" description="Helical" evidence="1">
    <location>
        <begin position="60"/>
        <end position="80"/>
    </location>
</feature>
<dbReference type="AlphaFoldDB" id="A0AAJ1SYX8"/>
<sequence>MTFDRDRERRNDAVHAEHKAALSRGEKRVLRTTSTGELHSYPADEIGFSPGRGHVQVQTWWGMGILTGVMVLLTLLSLVILLRPLPDGGQPFWGALVLTAFGIFGAWYTFGMARDEYRAKKLRKERHAPEPGAGPLGE</sequence>
<evidence type="ECO:0000256" key="1">
    <source>
        <dbReference type="SAM" id="Phobius"/>
    </source>
</evidence>
<feature type="transmembrane region" description="Helical" evidence="1">
    <location>
        <begin position="92"/>
        <end position="113"/>
    </location>
</feature>
<evidence type="ECO:0000313" key="2">
    <source>
        <dbReference type="EMBL" id="MDQ0147201.1"/>
    </source>
</evidence>
<evidence type="ECO:0000313" key="3">
    <source>
        <dbReference type="Proteomes" id="UP001239267"/>
    </source>
</evidence>
<dbReference type="RefSeq" id="WP_307361334.1">
    <property type="nucleotide sequence ID" value="NZ_JAUSTB010000011.1"/>
</dbReference>
<proteinExistence type="predicted"/>
<comment type="caution">
    <text evidence="2">The sequence shown here is derived from an EMBL/GenBank/DDBJ whole genome shotgun (WGS) entry which is preliminary data.</text>
</comment>
<protein>
    <recommendedName>
        <fullName evidence="4">DUF2530 domain-containing protein</fullName>
    </recommendedName>
</protein>
<gene>
    <name evidence="2" type="ORF">J2T23_003107</name>
</gene>
<keyword evidence="3" id="KW-1185">Reference proteome</keyword>
<evidence type="ECO:0008006" key="4">
    <source>
        <dbReference type="Google" id="ProtNLM"/>
    </source>
</evidence>
<dbReference type="Proteomes" id="UP001239267">
    <property type="component" value="Unassembled WGS sequence"/>
</dbReference>
<dbReference type="EMBL" id="JAUSTB010000011">
    <property type="protein sequence ID" value="MDQ0147201.1"/>
    <property type="molecule type" value="Genomic_DNA"/>
</dbReference>
<keyword evidence="1" id="KW-0472">Membrane</keyword>
<keyword evidence="1" id="KW-0812">Transmembrane</keyword>
<reference evidence="2 3" key="1">
    <citation type="submission" date="2023-07" db="EMBL/GenBank/DDBJ databases">
        <title>Sorghum-associated microbial communities from plants grown in Nebraska, USA.</title>
        <authorList>
            <person name="Schachtman D."/>
        </authorList>
    </citation>
    <scope>NUCLEOTIDE SEQUENCE [LARGE SCALE GENOMIC DNA]</scope>
    <source>
        <strain evidence="2 3">DS1001</strain>
    </source>
</reference>
<name>A0AAJ1SYX8_9MICC</name>
<accession>A0AAJ1SYX8</accession>